<evidence type="ECO:0000313" key="1">
    <source>
        <dbReference type="EMBL" id="OKH90472.1"/>
    </source>
</evidence>
<organism evidence="1 2">
    <name type="scientific">Streptomyces uncialis</name>
    <dbReference type="NCBI Taxonomy" id="1048205"/>
    <lineage>
        <taxon>Bacteria</taxon>
        <taxon>Bacillati</taxon>
        <taxon>Actinomycetota</taxon>
        <taxon>Actinomycetes</taxon>
        <taxon>Kitasatosporales</taxon>
        <taxon>Streptomycetaceae</taxon>
        <taxon>Streptomyces</taxon>
    </lineage>
</organism>
<comment type="caution">
    <text evidence="1">The sequence shown here is derived from an EMBL/GenBank/DDBJ whole genome shotgun (WGS) entry which is preliminary data.</text>
</comment>
<accession>A0A1Q4UXZ2</accession>
<proteinExistence type="predicted"/>
<evidence type="ECO:0000313" key="2">
    <source>
        <dbReference type="Proteomes" id="UP000186455"/>
    </source>
</evidence>
<sequence length="277" mass="30846">MPTQANAIPPSLVNELSELKRRLTAIERAPAPMAKFDRYPAIEWAAQDRPVVGGNIWSSVSIANVTGMTFDRLECKFITDWIITGKREAEVRLAAFRHYGSNSRECVSASGTLRLKGNTARVVGVGTFRWIHGIPFGWDYADTTTVYTVELQHRYAVGPEAYDPNEIQVFGMYKREKDRPASEGGPFAIRNSANTDWNWVTYQAGTNRSPIGYVTIPDRQTTSNTINGSYSVSAMHYCVGLPQDRIPEATVNGWAWFSGGASQWVRAPDITEPTFDV</sequence>
<gene>
    <name evidence="1" type="ORF">AB852_35495</name>
</gene>
<evidence type="ECO:0008006" key="3">
    <source>
        <dbReference type="Google" id="ProtNLM"/>
    </source>
</evidence>
<name>A0A1Q4UXZ2_9ACTN</name>
<protein>
    <recommendedName>
        <fullName evidence="3">Minor tail protein</fullName>
    </recommendedName>
</protein>
<reference evidence="1 2" key="1">
    <citation type="submission" date="2015-06" db="EMBL/GenBank/DDBJ databases">
        <title>Cloning and characterization of the uncialamcin biosynthetic gene cluster.</title>
        <authorList>
            <person name="Yan X."/>
            <person name="Huang T."/>
            <person name="Ge H."/>
            <person name="Shen B."/>
        </authorList>
    </citation>
    <scope>NUCLEOTIDE SEQUENCE [LARGE SCALE GENOMIC DNA]</scope>
    <source>
        <strain evidence="1 2">DCA2648</strain>
    </source>
</reference>
<dbReference type="AlphaFoldDB" id="A0A1Q4UXZ2"/>
<dbReference type="STRING" id="1048205.AB852_35495"/>
<dbReference type="Proteomes" id="UP000186455">
    <property type="component" value="Unassembled WGS sequence"/>
</dbReference>
<keyword evidence="2" id="KW-1185">Reference proteome</keyword>
<dbReference type="EMBL" id="LFBV01000012">
    <property type="protein sequence ID" value="OKH90472.1"/>
    <property type="molecule type" value="Genomic_DNA"/>
</dbReference>